<dbReference type="SUPFAM" id="SSF52016">
    <property type="entry name" value="LeuD/IlvD-like"/>
    <property type="match status" value="1"/>
</dbReference>
<accession>A0A4U9DDB3</accession>
<dbReference type="InterPro" id="IPR000573">
    <property type="entry name" value="AconitaseA/IPMdHydase_ssu_swvl"/>
</dbReference>
<dbReference type="Gene3D" id="3.20.19.10">
    <property type="entry name" value="Aconitase, domain 4"/>
    <property type="match status" value="1"/>
</dbReference>
<gene>
    <name evidence="2" type="primary">leuD1_2</name>
    <name evidence="2" type="ORF">NCTC9185_06044</name>
</gene>
<protein>
    <submittedName>
        <fullName evidence="2">3-isopropylmalate dehydratase small subunit 1</fullName>
        <ecNumber evidence="2">4.2.1.33</ecNumber>
    </submittedName>
</protein>
<dbReference type="EMBL" id="CABDVU010000001">
    <property type="protein sequence ID" value="VTN13995.1"/>
    <property type="molecule type" value="Genomic_DNA"/>
</dbReference>
<name>A0A4U9DDB3_RAOTE</name>
<dbReference type="GO" id="GO:0003861">
    <property type="term" value="F:3-isopropylmalate dehydratase activity"/>
    <property type="evidence" value="ECO:0007669"/>
    <property type="project" value="UniProtKB-EC"/>
</dbReference>
<dbReference type="EC" id="4.2.1.33" evidence="2"/>
<dbReference type="InterPro" id="IPR015928">
    <property type="entry name" value="Aconitase/3IPM_dehydase_swvl"/>
</dbReference>
<keyword evidence="2" id="KW-0456">Lyase</keyword>
<evidence type="ECO:0000313" key="3">
    <source>
        <dbReference type="Proteomes" id="UP000339249"/>
    </source>
</evidence>
<evidence type="ECO:0000259" key="1">
    <source>
        <dbReference type="Pfam" id="PF00694"/>
    </source>
</evidence>
<feature type="domain" description="Aconitase A/isopropylmalate dehydratase small subunit swivel" evidence="1">
    <location>
        <begin position="2"/>
        <end position="34"/>
    </location>
</feature>
<evidence type="ECO:0000313" key="2">
    <source>
        <dbReference type="EMBL" id="VTN13995.1"/>
    </source>
</evidence>
<sequence>MTDYGFKVVIAPSFADIFYGNSFNNQLLPVTLSDEQVDEMF</sequence>
<organism evidence="2 3">
    <name type="scientific">Raoultella terrigena</name>
    <name type="common">Klebsiella terrigena</name>
    <dbReference type="NCBI Taxonomy" id="577"/>
    <lineage>
        <taxon>Bacteria</taxon>
        <taxon>Pseudomonadati</taxon>
        <taxon>Pseudomonadota</taxon>
        <taxon>Gammaproteobacteria</taxon>
        <taxon>Enterobacterales</taxon>
        <taxon>Enterobacteriaceae</taxon>
        <taxon>Klebsiella/Raoultella group</taxon>
        <taxon>Raoultella</taxon>
    </lineage>
</organism>
<dbReference type="Proteomes" id="UP000339249">
    <property type="component" value="Unassembled WGS sequence"/>
</dbReference>
<dbReference type="Pfam" id="PF00694">
    <property type="entry name" value="Aconitase_C"/>
    <property type="match status" value="1"/>
</dbReference>
<proteinExistence type="predicted"/>
<dbReference type="AlphaFoldDB" id="A0A4U9DDB3"/>
<reference evidence="2 3" key="1">
    <citation type="submission" date="2019-04" db="EMBL/GenBank/DDBJ databases">
        <authorList>
            <consortium name="Pathogen Informatics"/>
        </authorList>
    </citation>
    <scope>NUCLEOTIDE SEQUENCE [LARGE SCALE GENOMIC DNA]</scope>
    <source>
        <strain evidence="2 3">NCTC9185</strain>
    </source>
</reference>